<accession>A0A346Y2H6</accession>
<dbReference type="EMBL" id="CP031165">
    <property type="protein sequence ID" value="AXV08673.1"/>
    <property type="molecule type" value="Genomic_DNA"/>
</dbReference>
<sequence>MAATTIPTARPTVLSRLVGVAYFGIVFTGIFAEFVVRGQLVVAGDAAATAANIAGSPGLFATGIGADVVMIALDVIVGLGLYRLLAPYDRRLARVATGARLIQAGILAANMFTLAPALGLAQDAVSTGSSAIAARALQAVEAHALGYDIGLIAFGVSCLALAKLLADHHLVPTWLAIGMAATGAVYLLGSFAALFAPSLNTAIDPLYLIAMVVEPAFAARLFSRGIPTPSPTAVRPVAVAA</sequence>
<keyword evidence="1" id="KW-0812">Transmembrane</keyword>
<dbReference type="Pfam" id="PF14329">
    <property type="entry name" value="DUF4386"/>
    <property type="match status" value="1"/>
</dbReference>
<feature type="transmembrane region" description="Helical" evidence="1">
    <location>
        <begin position="60"/>
        <end position="81"/>
    </location>
</feature>
<dbReference type="InterPro" id="IPR025495">
    <property type="entry name" value="DUF4386"/>
</dbReference>
<keyword evidence="1" id="KW-1133">Transmembrane helix</keyword>
<organism evidence="2 3">
    <name type="scientific">Euzebya pacifica</name>
    <dbReference type="NCBI Taxonomy" id="1608957"/>
    <lineage>
        <taxon>Bacteria</taxon>
        <taxon>Bacillati</taxon>
        <taxon>Actinomycetota</taxon>
        <taxon>Nitriliruptoria</taxon>
        <taxon>Euzebyales</taxon>
    </lineage>
</organism>
<feature type="transmembrane region" description="Helical" evidence="1">
    <location>
        <begin position="142"/>
        <end position="162"/>
    </location>
</feature>
<keyword evidence="1" id="KW-0472">Membrane</keyword>
<dbReference type="AlphaFoldDB" id="A0A346Y2H6"/>
<dbReference type="Proteomes" id="UP000264006">
    <property type="component" value="Chromosome"/>
</dbReference>
<protein>
    <recommendedName>
        <fullName evidence="4">DUF4386 domain-containing protein</fullName>
    </recommendedName>
</protein>
<dbReference type="OrthoDB" id="1160166at2"/>
<keyword evidence="3" id="KW-1185">Reference proteome</keyword>
<feature type="transmembrane region" description="Helical" evidence="1">
    <location>
        <begin position="101"/>
        <end position="122"/>
    </location>
</feature>
<dbReference type="KEGG" id="euz:DVS28_a4004"/>
<feature type="transmembrane region" description="Helical" evidence="1">
    <location>
        <begin position="174"/>
        <end position="196"/>
    </location>
</feature>
<gene>
    <name evidence="2" type="ORF">DVS28_a4004</name>
</gene>
<evidence type="ECO:0000256" key="1">
    <source>
        <dbReference type="SAM" id="Phobius"/>
    </source>
</evidence>
<name>A0A346Y2H6_9ACTN</name>
<evidence type="ECO:0000313" key="2">
    <source>
        <dbReference type="EMBL" id="AXV08673.1"/>
    </source>
</evidence>
<dbReference type="RefSeq" id="WP_114592984.1">
    <property type="nucleotide sequence ID" value="NZ_CP031165.1"/>
</dbReference>
<reference evidence="2 3" key="1">
    <citation type="submission" date="2018-09" db="EMBL/GenBank/DDBJ databases">
        <title>Complete genome sequence of Euzebya sp. DY32-46 isolated from seawater of Pacific Ocean.</title>
        <authorList>
            <person name="Xu L."/>
            <person name="Wu Y.-H."/>
            <person name="Xu X.-W."/>
        </authorList>
    </citation>
    <scope>NUCLEOTIDE SEQUENCE [LARGE SCALE GENOMIC DNA]</scope>
    <source>
        <strain evidence="2 3">DY32-46</strain>
    </source>
</reference>
<evidence type="ECO:0008006" key="4">
    <source>
        <dbReference type="Google" id="ProtNLM"/>
    </source>
</evidence>
<feature type="transmembrane region" description="Helical" evidence="1">
    <location>
        <begin position="20"/>
        <end position="40"/>
    </location>
</feature>
<proteinExistence type="predicted"/>
<evidence type="ECO:0000313" key="3">
    <source>
        <dbReference type="Proteomes" id="UP000264006"/>
    </source>
</evidence>